<proteinExistence type="predicted"/>
<dbReference type="EMBL" id="QTJX01000007">
    <property type="protein sequence ID" value="RDY57734.1"/>
    <property type="molecule type" value="Genomic_DNA"/>
</dbReference>
<gene>
    <name evidence="1" type="ORF">DX873_17705</name>
</gene>
<accession>A0A371JL89</accession>
<comment type="caution">
    <text evidence="1">The sequence shown here is derived from an EMBL/GenBank/DDBJ whole genome shotgun (WGS) entry which is preliminary data.</text>
</comment>
<reference evidence="1 2" key="1">
    <citation type="submission" date="2018-08" db="EMBL/GenBank/DDBJ databases">
        <title>Muricauda nanhaiensis sp. nov., isolated from seawater of the South China Sea.</title>
        <authorList>
            <person name="Dang Y."/>
        </authorList>
    </citation>
    <scope>NUCLEOTIDE SEQUENCE [LARGE SCALE GENOMIC DNA]</scope>
    <source>
        <strain evidence="1 2">SM1704</strain>
    </source>
</reference>
<dbReference type="Proteomes" id="UP000261828">
    <property type="component" value="Unassembled WGS sequence"/>
</dbReference>
<sequence>MSEYVFRNHSRKSLRIVLVEIGEYRLREAFRKEFMLFPSSMNGFYMEYDMRRNFFLYFKGEDSQEPTLMMKINAYYIPKDGWELFGLRRNLDNRGPKPERTGRY</sequence>
<dbReference type="RefSeq" id="WP_116185833.1">
    <property type="nucleotide sequence ID" value="NZ_QTJX01000007.1"/>
</dbReference>
<dbReference type="AlphaFoldDB" id="A0A371JL89"/>
<keyword evidence="2" id="KW-1185">Reference proteome</keyword>
<name>A0A371JL89_9FLAO</name>
<protein>
    <submittedName>
        <fullName evidence="1">Uncharacterized protein</fullName>
    </submittedName>
</protein>
<evidence type="ECO:0000313" key="1">
    <source>
        <dbReference type="EMBL" id="RDY57734.1"/>
    </source>
</evidence>
<organism evidence="1 2">
    <name type="scientific">Flagellimonas nanhaiensis</name>
    <dbReference type="NCBI Taxonomy" id="2292706"/>
    <lineage>
        <taxon>Bacteria</taxon>
        <taxon>Pseudomonadati</taxon>
        <taxon>Bacteroidota</taxon>
        <taxon>Flavobacteriia</taxon>
        <taxon>Flavobacteriales</taxon>
        <taxon>Flavobacteriaceae</taxon>
        <taxon>Flagellimonas</taxon>
    </lineage>
</organism>
<evidence type="ECO:0000313" key="2">
    <source>
        <dbReference type="Proteomes" id="UP000261828"/>
    </source>
</evidence>